<dbReference type="SMART" id="SM00530">
    <property type="entry name" value="HTH_XRE"/>
    <property type="match status" value="1"/>
</dbReference>
<evidence type="ECO:0000256" key="4">
    <source>
        <dbReference type="ARBA" id="ARBA00023163"/>
    </source>
</evidence>
<name>A0A839QMN0_9MICC</name>
<keyword evidence="2" id="KW-0805">Transcription regulation</keyword>
<dbReference type="Gene3D" id="1.10.260.40">
    <property type="entry name" value="lambda repressor-like DNA-binding domains"/>
    <property type="match status" value="1"/>
</dbReference>
<dbReference type="Pfam" id="PF13977">
    <property type="entry name" value="TetR_C_6"/>
    <property type="match status" value="1"/>
</dbReference>
<dbReference type="SUPFAM" id="SSF48498">
    <property type="entry name" value="Tetracyclin repressor-like, C-terminal domain"/>
    <property type="match status" value="1"/>
</dbReference>
<feature type="DNA-binding region" description="H-T-H motif" evidence="5">
    <location>
        <begin position="122"/>
        <end position="141"/>
    </location>
</feature>
<dbReference type="SUPFAM" id="SSF46689">
    <property type="entry name" value="Homeodomain-like"/>
    <property type="match status" value="1"/>
</dbReference>
<evidence type="ECO:0000256" key="2">
    <source>
        <dbReference type="ARBA" id="ARBA00023015"/>
    </source>
</evidence>
<dbReference type="GO" id="GO:0000976">
    <property type="term" value="F:transcription cis-regulatory region binding"/>
    <property type="evidence" value="ECO:0007669"/>
    <property type="project" value="TreeGrafter"/>
</dbReference>
<dbReference type="InterPro" id="IPR001387">
    <property type="entry name" value="Cro/C1-type_HTH"/>
</dbReference>
<dbReference type="PROSITE" id="PS50943">
    <property type="entry name" value="HTH_CROC1"/>
    <property type="match status" value="1"/>
</dbReference>
<dbReference type="SUPFAM" id="SSF47413">
    <property type="entry name" value="lambda repressor-like DNA-binding domains"/>
    <property type="match status" value="1"/>
</dbReference>
<dbReference type="InterPro" id="IPR009057">
    <property type="entry name" value="Homeodomain-like_sf"/>
</dbReference>
<dbReference type="GO" id="GO:0003700">
    <property type="term" value="F:DNA-binding transcription factor activity"/>
    <property type="evidence" value="ECO:0007669"/>
    <property type="project" value="TreeGrafter"/>
</dbReference>
<dbReference type="PANTHER" id="PTHR30055">
    <property type="entry name" value="HTH-TYPE TRANSCRIPTIONAL REGULATOR RUTR"/>
    <property type="match status" value="1"/>
</dbReference>
<dbReference type="Proteomes" id="UP000523000">
    <property type="component" value="Unassembled WGS sequence"/>
</dbReference>
<dbReference type="PROSITE" id="PS50977">
    <property type="entry name" value="HTH_TETR_2"/>
    <property type="match status" value="1"/>
</dbReference>
<evidence type="ECO:0000259" key="8">
    <source>
        <dbReference type="PROSITE" id="PS50977"/>
    </source>
</evidence>
<organism evidence="9 10">
    <name type="scientific">Paeniglutamicibacter cryotolerans</name>
    <dbReference type="NCBI Taxonomy" id="670079"/>
    <lineage>
        <taxon>Bacteria</taxon>
        <taxon>Bacillati</taxon>
        <taxon>Actinomycetota</taxon>
        <taxon>Actinomycetes</taxon>
        <taxon>Micrococcales</taxon>
        <taxon>Micrococcaceae</taxon>
        <taxon>Paeniglutamicibacter</taxon>
    </lineage>
</organism>
<dbReference type="CDD" id="cd00093">
    <property type="entry name" value="HTH_XRE"/>
    <property type="match status" value="1"/>
</dbReference>
<evidence type="ECO:0000256" key="3">
    <source>
        <dbReference type="ARBA" id="ARBA00023125"/>
    </source>
</evidence>
<keyword evidence="10" id="KW-1185">Reference proteome</keyword>
<dbReference type="InterPro" id="IPR039538">
    <property type="entry name" value="BetI_C"/>
</dbReference>
<dbReference type="PANTHER" id="PTHR30055:SF238">
    <property type="entry name" value="MYCOFACTOCIN BIOSYNTHESIS TRANSCRIPTIONAL REGULATOR MFTR-RELATED"/>
    <property type="match status" value="1"/>
</dbReference>
<dbReference type="EMBL" id="JACHVS010000002">
    <property type="protein sequence ID" value="MBB2997030.1"/>
    <property type="molecule type" value="Genomic_DNA"/>
</dbReference>
<keyword evidence="4" id="KW-0804">Transcription</keyword>
<evidence type="ECO:0000313" key="10">
    <source>
        <dbReference type="Proteomes" id="UP000523000"/>
    </source>
</evidence>
<dbReference type="InterPro" id="IPR036271">
    <property type="entry name" value="Tet_transcr_reg_TetR-rel_C_sf"/>
</dbReference>
<protein>
    <submittedName>
        <fullName evidence="9">AcrR family transcriptional regulator</fullName>
    </submittedName>
</protein>
<evidence type="ECO:0000313" key="9">
    <source>
        <dbReference type="EMBL" id="MBB2997030.1"/>
    </source>
</evidence>
<feature type="domain" description="HTH cro/C1-type" evidence="7">
    <location>
        <begin position="15"/>
        <end position="69"/>
    </location>
</feature>
<sequence>MLQSDAGHNELAGRVREAIRTSGLAQREISRRIGVEETKLSKSLTGTRKITAEEIVLLATVTGVTANWLITGSDSAPGPSSIPPQGILPQHHSEDDKHAQRRRSITEHAWWLFSERGFTAVRMADIAASIGISTPTVHYYFPNKQALFTETLRYSVKLAYDRQIAELQPITDPAAKLKRLIELQLPTGSEGRAEWSIWLQTWTKLAVNETGLDTHSPGYGRWTSTVHDVIEAGQASGHFVAVDAATLTAELTAMVDGMGIKVLTGILTSTQMFANISAFIDRTIITHKGATA</sequence>
<accession>A0A839QMN0</accession>
<evidence type="ECO:0000256" key="1">
    <source>
        <dbReference type="ARBA" id="ARBA00022491"/>
    </source>
</evidence>
<proteinExistence type="predicted"/>
<dbReference type="InterPro" id="IPR001647">
    <property type="entry name" value="HTH_TetR"/>
</dbReference>
<keyword evidence="1" id="KW-0678">Repressor</keyword>
<dbReference type="InterPro" id="IPR010982">
    <property type="entry name" value="Lambda_DNA-bd_dom_sf"/>
</dbReference>
<reference evidence="9 10" key="1">
    <citation type="submission" date="2020-08" db="EMBL/GenBank/DDBJ databases">
        <title>Sequencing the genomes of 1000 actinobacteria strains.</title>
        <authorList>
            <person name="Klenk H.-P."/>
        </authorList>
    </citation>
    <scope>NUCLEOTIDE SEQUENCE [LARGE SCALE GENOMIC DNA]</scope>
    <source>
        <strain evidence="9 10">DSM 22826</strain>
    </source>
</reference>
<comment type="caution">
    <text evidence="9">The sequence shown here is derived from an EMBL/GenBank/DDBJ whole genome shotgun (WGS) entry which is preliminary data.</text>
</comment>
<dbReference type="AlphaFoldDB" id="A0A839QMN0"/>
<dbReference type="PRINTS" id="PR00455">
    <property type="entry name" value="HTHTETR"/>
</dbReference>
<keyword evidence="3 5" id="KW-0238">DNA-binding</keyword>
<evidence type="ECO:0000256" key="5">
    <source>
        <dbReference type="PROSITE-ProRule" id="PRU00335"/>
    </source>
</evidence>
<feature type="domain" description="HTH tetR-type" evidence="8">
    <location>
        <begin position="99"/>
        <end position="159"/>
    </location>
</feature>
<feature type="region of interest" description="Disordered" evidence="6">
    <location>
        <begin position="74"/>
        <end position="100"/>
    </location>
</feature>
<evidence type="ECO:0000256" key="6">
    <source>
        <dbReference type="SAM" id="MobiDB-lite"/>
    </source>
</evidence>
<evidence type="ECO:0000259" key="7">
    <source>
        <dbReference type="PROSITE" id="PS50943"/>
    </source>
</evidence>
<dbReference type="Pfam" id="PF00440">
    <property type="entry name" value="TetR_N"/>
    <property type="match status" value="1"/>
</dbReference>
<dbReference type="RefSeq" id="WP_183512591.1">
    <property type="nucleotide sequence ID" value="NZ_BAABGK010000034.1"/>
</dbReference>
<dbReference type="Gene3D" id="1.10.357.10">
    <property type="entry name" value="Tetracycline Repressor, domain 2"/>
    <property type="match status" value="1"/>
</dbReference>
<dbReference type="InterPro" id="IPR050109">
    <property type="entry name" value="HTH-type_TetR-like_transc_reg"/>
</dbReference>
<gene>
    <name evidence="9" type="ORF">E9229_003277</name>
</gene>